<dbReference type="InterPro" id="IPR045068">
    <property type="entry name" value="BACURD1-3"/>
</dbReference>
<dbReference type="Gene3D" id="3.30.710.10">
    <property type="entry name" value="Potassium Channel Kv1.1, Chain A"/>
    <property type="match status" value="1"/>
</dbReference>
<proteinExistence type="predicted"/>
<sequence length="251" mass="28524">MLERHSVFGYQCSTCKNVYPKSSARHSCCKGGLTIRGPDEDPVYEAYSQNCTVIVIPDKRRLAEKGEGKIKTFTELHHPGPALDAISPPLQEEDAISILAEVDVDFGSVYTESLYSPKHRAPARAPSVAYIPTPTQVLRVQQMKLAQDKRVILNVCGQKFETSVSILHHLTETVYTYFMDRDPSHFRHILNYLRNGGGDTTNALPHDLRYLKELQREADFFTVCDTLLLHVNIHLCIHFVMQQYDVFFPLT</sequence>
<dbReference type="EMBL" id="JBJQND010000001">
    <property type="protein sequence ID" value="KAL3888959.1"/>
    <property type="molecule type" value="Genomic_DNA"/>
</dbReference>
<organism evidence="2 3">
    <name type="scientific">Sinanodonta woodiana</name>
    <name type="common">Chinese pond mussel</name>
    <name type="synonym">Anodonta woodiana</name>
    <dbReference type="NCBI Taxonomy" id="1069815"/>
    <lineage>
        <taxon>Eukaryota</taxon>
        <taxon>Metazoa</taxon>
        <taxon>Spiralia</taxon>
        <taxon>Lophotrochozoa</taxon>
        <taxon>Mollusca</taxon>
        <taxon>Bivalvia</taxon>
        <taxon>Autobranchia</taxon>
        <taxon>Heteroconchia</taxon>
        <taxon>Palaeoheterodonta</taxon>
        <taxon>Unionida</taxon>
        <taxon>Unionoidea</taxon>
        <taxon>Unionidae</taxon>
        <taxon>Unioninae</taxon>
        <taxon>Sinanodonta</taxon>
    </lineage>
</organism>
<dbReference type="Pfam" id="PF02214">
    <property type="entry name" value="BTB_2"/>
    <property type="match status" value="1"/>
</dbReference>
<reference evidence="2 3" key="1">
    <citation type="submission" date="2024-11" db="EMBL/GenBank/DDBJ databases">
        <title>Chromosome-level genome assembly of the freshwater bivalve Anodonta woodiana.</title>
        <authorList>
            <person name="Chen X."/>
        </authorList>
    </citation>
    <scope>NUCLEOTIDE SEQUENCE [LARGE SCALE GENOMIC DNA]</scope>
    <source>
        <strain evidence="2">MN2024</strain>
        <tissue evidence="2">Gills</tissue>
    </source>
</reference>
<dbReference type="Proteomes" id="UP001634394">
    <property type="component" value="Unassembled WGS sequence"/>
</dbReference>
<feature type="domain" description="Potassium channel tetramerisation-type BTB" evidence="1">
    <location>
        <begin position="176"/>
        <end position="225"/>
    </location>
</feature>
<dbReference type="AlphaFoldDB" id="A0ABD3XRW1"/>
<name>A0ABD3XRW1_SINWO</name>
<comment type="caution">
    <text evidence="2">The sequence shown here is derived from an EMBL/GenBank/DDBJ whole genome shotgun (WGS) entry which is preliminary data.</text>
</comment>
<gene>
    <name evidence="2" type="ORF">ACJMK2_001318</name>
</gene>
<protein>
    <recommendedName>
        <fullName evidence="1">Potassium channel tetramerisation-type BTB domain-containing protein</fullName>
    </recommendedName>
</protein>
<dbReference type="SUPFAM" id="SSF54695">
    <property type="entry name" value="POZ domain"/>
    <property type="match status" value="1"/>
</dbReference>
<evidence type="ECO:0000259" key="1">
    <source>
        <dbReference type="Pfam" id="PF02214"/>
    </source>
</evidence>
<dbReference type="InterPro" id="IPR003131">
    <property type="entry name" value="T1-type_BTB"/>
</dbReference>
<accession>A0ABD3XRW1</accession>
<evidence type="ECO:0000313" key="3">
    <source>
        <dbReference type="Proteomes" id="UP001634394"/>
    </source>
</evidence>
<dbReference type="PANTHER" id="PTHR11145:SF8">
    <property type="entry name" value="RE57120P"/>
    <property type="match status" value="1"/>
</dbReference>
<dbReference type="PANTHER" id="PTHR11145">
    <property type="entry name" value="BTB/POZ DOMAIN-CONTAINING ADAPTER FOR CUL3-MEDIATED RHOA DEGRADATION PROTEIN FAMILY MEMBER"/>
    <property type="match status" value="1"/>
</dbReference>
<keyword evidence="3" id="KW-1185">Reference proteome</keyword>
<evidence type="ECO:0000313" key="2">
    <source>
        <dbReference type="EMBL" id="KAL3888959.1"/>
    </source>
</evidence>
<dbReference type="InterPro" id="IPR011333">
    <property type="entry name" value="SKP1/BTB/POZ_sf"/>
</dbReference>